<sequence>MDTYSSQGTRIPLSEALIKRLGQGTNMTTTSSDDKMTQTSSEKMTKTVSDKIEVTTTEVDVGDKDEAIAMVGEQKHVYDPAVAARAVRKIDWYLLPAMLFGMGLTWYDKAILGAAVLFDMTTDLSLLIPDRSTVPPTVDSSRLSWATSIFYFGFLAGLYPMSFALQRFPLGRILGVVVVVWAGVCLSTAGVTSYQGLYVNRFFLGFVESIIPSGFMCIVSSYYTQREQALRQSWWLCSSGIFAIAGSGLNWGFAQVQGGGLHRWQYIYLLAGSLTFLFGILCFALPNSPCSAWFLTPEERFAAVERLRDGQTGIRCTKFKMAHVKESMLDVKVWLIFVMMITLYMINGATSGFGPLIVSTFGWNTLESILFQLPLGAASFLSTLTAGYLGTRFQGIRCLMLAAFCLPVICGCLIIWKSEWSYHAPAPVVGYAITGLTGGAATLIVVVGMSNVAGHTKKSFMSATIYFGYCIGNIIGPQLIRSQTKAQHYPEVWLSLVISFTICASCSITLYFVLRRANARKAASVGDHDEAERAKMAFQDLTDIENPYFRYSL</sequence>
<comment type="caution">
    <text evidence="9">The sequence shown here is derived from an EMBL/GenBank/DDBJ whole genome shotgun (WGS) entry which is preliminary data.</text>
</comment>
<feature type="compositionally biased region" description="Polar residues" evidence="6">
    <location>
        <begin position="24"/>
        <end position="42"/>
    </location>
</feature>
<dbReference type="GO" id="GO:0022857">
    <property type="term" value="F:transmembrane transporter activity"/>
    <property type="evidence" value="ECO:0007669"/>
    <property type="project" value="InterPro"/>
</dbReference>
<accession>A0AAE0U2C2</accession>
<feature type="transmembrane region" description="Helical" evidence="7">
    <location>
        <begin position="369"/>
        <end position="389"/>
    </location>
</feature>
<evidence type="ECO:0000256" key="2">
    <source>
        <dbReference type="ARBA" id="ARBA00022448"/>
    </source>
</evidence>
<feature type="transmembrane region" description="Helical" evidence="7">
    <location>
        <begin position="492"/>
        <end position="514"/>
    </location>
</feature>
<feature type="transmembrane region" description="Helical" evidence="7">
    <location>
        <begin position="93"/>
        <end position="118"/>
    </location>
</feature>
<feature type="transmembrane region" description="Helical" evidence="7">
    <location>
        <begin position="143"/>
        <end position="161"/>
    </location>
</feature>
<evidence type="ECO:0000256" key="5">
    <source>
        <dbReference type="ARBA" id="ARBA00023136"/>
    </source>
</evidence>
<dbReference type="PANTHER" id="PTHR43791:SF55">
    <property type="entry name" value="TRANSPORTER, PUTATIVE (AFU_ORTHOLOGUE AFUA_6G01820)-RELATED"/>
    <property type="match status" value="1"/>
</dbReference>
<dbReference type="Pfam" id="PF07690">
    <property type="entry name" value="MFS_1"/>
    <property type="match status" value="1"/>
</dbReference>
<dbReference type="GO" id="GO:0016020">
    <property type="term" value="C:membrane"/>
    <property type="evidence" value="ECO:0007669"/>
    <property type="project" value="UniProtKB-SubCell"/>
</dbReference>
<dbReference type="InterPro" id="IPR020846">
    <property type="entry name" value="MFS_dom"/>
</dbReference>
<evidence type="ECO:0000256" key="1">
    <source>
        <dbReference type="ARBA" id="ARBA00004141"/>
    </source>
</evidence>
<feature type="transmembrane region" description="Helical" evidence="7">
    <location>
        <begin position="202"/>
        <end position="222"/>
    </location>
</feature>
<feature type="transmembrane region" description="Helical" evidence="7">
    <location>
        <begin position="428"/>
        <end position="448"/>
    </location>
</feature>
<dbReference type="PANTHER" id="PTHR43791">
    <property type="entry name" value="PERMEASE-RELATED"/>
    <property type="match status" value="1"/>
</dbReference>
<evidence type="ECO:0000256" key="7">
    <source>
        <dbReference type="SAM" id="Phobius"/>
    </source>
</evidence>
<keyword evidence="5 7" id="KW-0472">Membrane</keyword>
<feature type="transmembrane region" description="Helical" evidence="7">
    <location>
        <begin position="460"/>
        <end position="480"/>
    </location>
</feature>
<dbReference type="Proteomes" id="UP001285441">
    <property type="component" value="Unassembled WGS sequence"/>
</dbReference>
<gene>
    <name evidence="9" type="ORF">B0H63DRAFT_471326</name>
</gene>
<reference evidence="9" key="1">
    <citation type="journal article" date="2023" name="Mol. Phylogenet. Evol.">
        <title>Genome-scale phylogeny and comparative genomics of the fungal order Sordariales.</title>
        <authorList>
            <person name="Hensen N."/>
            <person name="Bonometti L."/>
            <person name="Westerberg I."/>
            <person name="Brannstrom I.O."/>
            <person name="Guillou S."/>
            <person name="Cros-Aarteil S."/>
            <person name="Calhoun S."/>
            <person name="Haridas S."/>
            <person name="Kuo A."/>
            <person name="Mondo S."/>
            <person name="Pangilinan J."/>
            <person name="Riley R."/>
            <person name="LaButti K."/>
            <person name="Andreopoulos B."/>
            <person name="Lipzen A."/>
            <person name="Chen C."/>
            <person name="Yan M."/>
            <person name="Daum C."/>
            <person name="Ng V."/>
            <person name="Clum A."/>
            <person name="Steindorff A."/>
            <person name="Ohm R.A."/>
            <person name="Martin F."/>
            <person name="Silar P."/>
            <person name="Natvig D.O."/>
            <person name="Lalanne C."/>
            <person name="Gautier V."/>
            <person name="Ament-Velasquez S.L."/>
            <person name="Kruys A."/>
            <person name="Hutchinson M.I."/>
            <person name="Powell A.J."/>
            <person name="Barry K."/>
            <person name="Miller A.N."/>
            <person name="Grigoriev I.V."/>
            <person name="Debuchy R."/>
            <person name="Gladieux P."/>
            <person name="Hiltunen Thoren M."/>
            <person name="Johannesson H."/>
        </authorList>
    </citation>
    <scope>NUCLEOTIDE SEQUENCE</scope>
    <source>
        <strain evidence="9">CBS 232.78</strain>
    </source>
</reference>
<dbReference type="PROSITE" id="PS50850">
    <property type="entry name" value="MFS"/>
    <property type="match status" value="1"/>
</dbReference>
<name>A0AAE0U2C2_9PEZI</name>
<feature type="transmembrane region" description="Helical" evidence="7">
    <location>
        <begin position="173"/>
        <end position="196"/>
    </location>
</feature>
<dbReference type="Gene3D" id="1.20.1250.20">
    <property type="entry name" value="MFS general substrate transporter like domains"/>
    <property type="match status" value="2"/>
</dbReference>
<feature type="transmembrane region" description="Helical" evidence="7">
    <location>
        <begin position="234"/>
        <end position="254"/>
    </location>
</feature>
<evidence type="ECO:0000259" key="8">
    <source>
        <dbReference type="PROSITE" id="PS50850"/>
    </source>
</evidence>
<proteinExistence type="predicted"/>
<dbReference type="InterPro" id="IPR036259">
    <property type="entry name" value="MFS_trans_sf"/>
</dbReference>
<comment type="subcellular location">
    <subcellularLocation>
        <location evidence="1">Membrane</location>
        <topology evidence="1">Multi-pass membrane protein</topology>
    </subcellularLocation>
</comment>
<feature type="region of interest" description="Disordered" evidence="6">
    <location>
        <begin position="24"/>
        <end position="43"/>
    </location>
</feature>
<organism evidence="9 10">
    <name type="scientific">Podospora didyma</name>
    <dbReference type="NCBI Taxonomy" id="330526"/>
    <lineage>
        <taxon>Eukaryota</taxon>
        <taxon>Fungi</taxon>
        <taxon>Dikarya</taxon>
        <taxon>Ascomycota</taxon>
        <taxon>Pezizomycotina</taxon>
        <taxon>Sordariomycetes</taxon>
        <taxon>Sordariomycetidae</taxon>
        <taxon>Sordariales</taxon>
        <taxon>Podosporaceae</taxon>
        <taxon>Podospora</taxon>
    </lineage>
</organism>
<keyword evidence="2" id="KW-0813">Transport</keyword>
<keyword evidence="4 7" id="KW-1133">Transmembrane helix</keyword>
<evidence type="ECO:0000313" key="9">
    <source>
        <dbReference type="EMBL" id="KAK3387999.1"/>
    </source>
</evidence>
<evidence type="ECO:0000256" key="6">
    <source>
        <dbReference type="SAM" id="MobiDB-lite"/>
    </source>
</evidence>
<feature type="domain" description="Major facilitator superfamily (MFS) profile" evidence="8">
    <location>
        <begin position="94"/>
        <end position="518"/>
    </location>
</feature>
<dbReference type="AlphaFoldDB" id="A0AAE0U2C2"/>
<keyword evidence="10" id="KW-1185">Reference proteome</keyword>
<feature type="transmembrane region" description="Helical" evidence="7">
    <location>
        <begin position="266"/>
        <end position="285"/>
    </location>
</feature>
<evidence type="ECO:0000313" key="10">
    <source>
        <dbReference type="Proteomes" id="UP001285441"/>
    </source>
</evidence>
<dbReference type="EMBL" id="JAULSW010000003">
    <property type="protein sequence ID" value="KAK3387999.1"/>
    <property type="molecule type" value="Genomic_DNA"/>
</dbReference>
<reference evidence="9" key="2">
    <citation type="submission" date="2023-06" db="EMBL/GenBank/DDBJ databases">
        <authorList>
            <consortium name="Lawrence Berkeley National Laboratory"/>
            <person name="Haridas S."/>
            <person name="Hensen N."/>
            <person name="Bonometti L."/>
            <person name="Westerberg I."/>
            <person name="Brannstrom I.O."/>
            <person name="Guillou S."/>
            <person name="Cros-Aarteil S."/>
            <person name="Calhoun S."/>
            <person name="Kuo A."/>
            <person name="Mondo S."/>
            <person name="Pangilinan J."/>
            <person name="Riley R."/>
            <person name="LaButti K."/>
            <person name="Andreopoulos B."/>
            <person name="Lipzen A."/>
            <person name="Chen C."/>
            <person name="Yanf M."/>
            <person name="Daum C."/>
            <person name="Ng V."/>
            <person name="Clum A."/>
            <person name="Steindorff A."/>
            <person name="Ohm R."/>
            <person name="Martin F."/>
            <person name="Silar P."/>
            <person name="Natvig D."/>
            <person name="Lalanne C."/>
            <person name="Gautier V."/>
            <person name="Ament-velasquez S.L."/>
            <person name="Kruys A."/>
            <person name="Hutchinson M.I."/>
            <person name="Powell A.J."/>
            <person name="Barry K."/>
            <person name="Miller A.N."/>
            <person name="Grigoriev I.V."/>
            <person name="Debuchy R."/>
            <person name="Gladieux P."/>
            <person name="Thoren M.H."/>
            <person name="Johannesson H."/>
        </authorList>
    </citation>
    <scope>NUCLEOTIDE SEQUENCE</scope>
    <source>
        <strain evidence="9">CBS 232.78</strain>
    </source>
</reference>
<protein>
    <submittedName>
        <fullName evidence="9">Major facilitator superfamily domain-containing protein</fullName>
    </submittedName>
</protein>
<dbReference type="InterPro" id="IPR011701">
    <property type="entry name" value="MFS"/>
</dbReference>
<keyword evidence="3 7" id="KW-0812">Transmembrane</keyword>
<feature type="transmembrane region" description="Helical" evidence="7">
    <location>
        <begin position="333"/>
        <end position="357"/>
    </location>
</feature>
<evidence type="ECO:0000256" key="4">
    <source>
        <dbReference type="ARBA" id="ARBA00022989"/>
    </source>
</evidence>
<dbReference type="SUPFAM" id="SSF103473">
    <property type="entry name" value="MFS general substrate transporter"/>
    <property type="match status" value="1"/>
</dbReference>
<evidence type="ECO:0000256" key="3">
    <source>
        <dbReference type="ARBA" id="ARBA00022692"/>
    </source>
</evidence>
<feature type="transmembrane region" description="Helical" evidence="7">
    <location>
        <begin position="396"/>
        <end position="416"/>
    </location>
</feature>